<evidence type="ECO:0000313" key="2">
    <source>
        <dbReference type="Proteomes" id="UP000646749"/>
    </source>
</evidence>
<organism evidence="1 2">
    <name type="scientific">Plantactinospora endophytica</name>
    <dbReference type="NCBI Taxonomy" id="673535"/>
    <lineage>
        <taxon>Bacteria</taxon>
        <taxon>Bacillati</taxon>
        <taxon>Actinomycetota</taxon>
        <taxon>Actinomycetes</taxon>
        <taxon>Micromonosporales</taxon>
        <taxon>Micromonosporaceae</taxon>
        <taxon>Plantactinospora</taxon>
    </lineage>
</organism>
<keyword evidence="2" id="KW-1185">Reference proteome</keyword>
<name>A0ABQ4DRQ5_9ACTN</name>
<proteinExistence type="predicted"/>
<dbReference type="Proteomes" id="UP000646749">
    <property type="component" value="Unassembled WGS sequence"/>
</dbReference>
<evidence type="ECO:0000313" key="1">
    <source>
        <dbReference type="EMBL" id="GIG85128.1"/>
    </source>
</evidence>
<accession>A0ABQ4DRQ5</accession>
<dbReference type="EMBL" id="BONW01000001">
    <property type="protein sequence ID" value="GIG85128.1"/>
    <property type="molecule type" value="Genomic_DNA"/>
</dbReference>
<comment type="caution">
    <text evidence="1">The sequence shown here is derived from an EMBL/GenBank/DDBJ whole genome shotgun (WGS) entry which is preliminary data.</text>
</comment>
<reference evidence="1 2" key="1">
    <citation type="submission" date="2021-01" db="EMBL/GenBank/DDBJ databases">
        <title>Whole genome shotgun sequence of Plantactinospora endophytica NBRC 110450.</title>
        <authorList>
            <person name="Komaki H."/>
            <person name="Tamura T."/>
        </authorList>
    </citation>
    <scope>NUCLEOTIDE SEQUENCE [LARGE SCALE GENOMIC DNA]</scope>
    <source>
        <strain evidence="1 2">NBRC 110450</strain>
    </source>
</reference>
<protein>
    <submittedName>
        <fullName evidence="1">Uncharacterized protein</fullName>
    </submittedName>
</protein>
<gene>
    <name evidence="1" type="ORF">Pen02_00640</name>
</gene>
<sequence>MRLHHPGELGESGINYAVLPEGYMEARKVVRIVAVLVAGAVALCHTYRTVSDEPAATPAYGPDVLHLKGLRDIEFGDTEQELLSRGQLHTEPAPTCGASLAGPPTVSPVFAEDRLVLLWASPPVRTPEGVTAGTPVDQVEAAYPAATRLTAPPGTYRYDGLLARQGDRAYLFLHDGRTVRKTVAGYADYARRLFDEGFGVC</sequence>